<name>A0A8S5SFI4_9CAUD</name>
<accession>A0A8S5SFI4</accession>
<proteinExistence type="predicted"/>
<reference evidence="1" key="1">
    <citation type="journal article" date="2021" name="Proc. Natl. Acad. Sci. U.S.A.">
        <title>A Catalog of Tens of Thousands of Viruses from Human Metagenomes Reveals Hidden Associations with Chronic Diseases.</title>
        <authorList>
            <person name="Tisza M.J."/>
            <person name="Buck C.B."/>
        </authorList>
    </citation>
    <scope>NUCLEOTIDE SEQUENCE</scope>
    <source>
        <strain evidence="1">Ctuev19</strain>
    </source>
</reference>
<dbReference type="EMBL" id="BK032585">
    <property type="protein sequence ID" value="DAF49672.1"/>
    <property type="molecule type" value="Genomic_DNA"/>
</dbReference>
<organism evidence="1">
    <name type="scientific">Myoviridae sp. ctuev19</name>
    <dbReference type="NCBI Taxonomy" id="2827716"/>
    <lineage>
        <taxon>Viruses</taxon>
        <taxon>Duplodnaviria</taxon>
        <taxon>Heunggongvirae</taxon>
        <taxon>Uroviricota</taxon>
        <taxon>Caudoviricetes</taxon>
    </lineage>
</organism>
<protein>
    <submittedName>
        <fullName evidence="1">Uncharacterized protein</fullName>
    </submittedName>
</protein>
<sequence>MDYVDQLLQALRCGIETETTPDCSKCPYELLAKLPDGLPATRDVVVVDGKSYFRCCDTDQITKEAISLIESWRESHG</sequence>
<evidence type="ECO:0000313" key="1">
    <source>
        <dbReference type="EMBL" id="DAF49672.1"/>
    </source>
</evidence>